<comment type="caution">
    <text evidence="1">The sequence shown here is derived from an EMBL/GenBank/DDBJ whole genome shotgun (WGS) entry which is preliminary data.</text>
</comment>
<name>A0ACC0VDH0_9HYPO</name>
<proteinExistence type="predicted"/>
<organism evidence="1 2">
    <name type="scientific">Trichothecium roseum</name>
    <dbReference type="NCBI Taxonomy" id="47278"/>
    <lineage>
        <taxon>Eukaryota</taxon>
        <taxon>Fungi</taxon>
        <taxon>Dikarya</taxon>
        <taxon>Ascomycota</taxon>
        <taxon>Pezizomycotina</taxon>
        <taxon>Sordariomycetes</taxon>
        <taxon>Hypocreomycetidae</taxon>
        <taxon>Hypocreales</taxon>
        <taxon>Hypocreales incertae sedis</taxon>
        <taxon>Trichothecium</taxon>
    </lineage>
</organism>
<dbReference type="Proteomes" id="UP001163324">
    <property type="component" value="Chromosome 1"/>
</dbReference>
<evidence type="ECO:0000313" key="1">
    <source>
        <dbReference type="EMBL" id="KAI9904244.1"/>
    </source>
</evidence>
<evidence type="ECO:0000313" key="2">
    <source>
        <dbReference type="Proteomes" id="UP001163324"/>
    </source>
</evidence>
<accession>A0ACC0VDH0</accession>
<gene>
    <name evidence="1" type="ORF">N3K66_000773</name>
</gene>
<sequence length="773" mass="85680">MAPFPFCGFLRRFTHNDQNDTAEKRQGHVRKGSRAFSILGKSKPKAPSAVGAIVSASTAFGTPPARWLKPSIPIGESNLSASTNTEPETHLTDEVHHFLRQEFDYRRGKDAELSATKLAEFVEHCQGEPSGPVFRLDKVLDKKSYTFGDFLYIWTGAYSAAVKPAPEKDMSKPLTHYFINSSHNTYCVGNQLLSKSSADMYRTTLAGGCRCIEIDVWDGDDVVSTSQKSTSDHRRGLSGISGSSIPYFAHHVADSVGDAMESLAGRGGDRSLSRTRSNRSAASGTSRALTDEHTPESSINLQVDPKESNDRLDVSSITRSRSHQLFNGEPIVTHGWTLMAPCGFREVCVAVRESAFVTNDLPIIVSLEVHAGTEQQKLMVKIMKEEWGDMLVRQEFEGCDPRFRVPTLDEARNRIFVKAKRAAHNRMSSAANTFELKPPRASTQPDPQMDDGSSSDEDDSSPPPLQRVNKSEPIKAGSSPKPSGKRAPICPELSELAVYTRSERFKGFATPQAKRPAHIFSIQESKILELYKENPYDVFKHNKNCFMRAFPDGRRFDSSNPDPSLFWRKGVQMIAMNWQYTDEGMMLNEGMFDGENGWVLKPSGYHNSNKETETHDDAAEGQTMDLSITLFAAQNVPVNGGNSGGSRDDLRPCVKVELHAEKAAASKKDGGLPENIIKQKSETGKGANPRFGQQGTKIDFLKVPKVVQELSFIRFKVEDDPRGLGIGSSTTLAWACIRLDRLSEGYRFINLRDMKNNPVEDGKILVRIAKTFK</sequence>
<keyword evidence="2" id="KW-1185">Reference proteome</keyword>
<reference evidence="1" key="1">
    <citation type="submission" date="2022-10" db="EMBL/GenBank/DDBJ databases">
        <title>Complete Genome of Trichothecium roseum strain YXFP-22015, a Plant Pathogen Isolated from Citrus.</title>
        <authorList>
            <person name="Wang Y."/>
            <person name="Zhu L."/>
        </authorList>
    </citation>
    <scope>NUCLEOTIDE SEQUENCE</scope>
    <source>
        <strain evidence="1">YXFP-22015</strain>
    </source>
</reference>
<dbReference type="EMBL" id="CM047940">
    <property type="protein sequence ID" value="KAI9904244.1"/>
    <property type="molecule type" value="Genomic_DNA"/>
</dbReference>
<protein>
    <submittedName>
        <fullName evidence="1">Uncharacterized protein</fullName>
    </submittedName>
</protein>